<accession>A0AAV5WIS5</accession>
<proteinExistence type="predicted"/>
<dbReference type="Proteomes" id="UP001432322">
    <property type="component" value="Unassembled WGS sequence"/>
</dbReference>
<feature type="non-terminal residue" evidence="1">
    <location>
        <position position="1"/>
    </location>
</feature>
<comment type="caution">
    <text evidence="1">The sequence shown here is derived from an EMBL/GenBank/DDBJ whole genome shotgun (WGS) entry which is preliminary data.</text>
</comment>
<gene>
    <name evidence="1" type="ORF">PFISCL1PPCAC_23296</name>
</gene>
<feature type="non-terminal residue" evidence="1">
    <location>
        <position position="196"/>
    </location>
</feature>
<dbReference type="EMBL" id="BTSY01000006">
    <property type="protein sequence ID" value="GMT31999.1"/>
    <property type="molecule type" value="Genomic_DNA"/>
</dbReference>
<dbReference type="AlphaFoldDB" id="A0AAV5WIS5"/>
<protein>
    <submittedName>
        <fullName evidence="1">Uncharacterized protein</fullName>
    </submittedName>
</protein>
<reference evidence="1" key="1">
    <citation type="submission" date="2023-10" db="EMBL/GenBank/DDBJ databases">
        <title>Genome assembly of Pristionchus species.</title>
        <authorList>
            <person name="Yoshida K."/>
            <person name="Sommer R.J."/>
        </authorList>
    </citation>
    <scope>NUCLEOTIDE SEQUENCE</scope>
    <source>
        <strain evidence="1">RS5133</strain>
    </source>
</reference>
<keyword evidence="2" id="KW-1185">Reference proteome</keyword>
<evidence type="ECO:0000313" key="1">
    <source>
        <dbReference type="EMBL" id="GMT31999.1"/>
    </source>
</evidence>
<organism evidence="1 2">
    <name type="scientific">Pristionchus fissidentatus</name>
    <dbReference type="NCBI Taxonomy" id="1538716"/>
    <lineage>
        <taxon>Eukaryota</taxon>
        <taxon>Metazoa</taxon>
        <taxon>Ecdysozoa</taxon>
        <taxon>Nematoda</taxon>
        <taxon>Chromadorea</taxon>
        <taxon>Rhabditida</taxon>
        <taxon>Rhabditina</taxon>
        <taxon>Diplogasteromorpha</taxon>
        <taxon>Diplogasteroidea</taxon>
        <taxon>Neodiplogasteridae</taxon>
        <taxon>Pristionchus</taxon>
    </lineage>
</organism>
<name>A0AAV5WIS5_9BILA</name>
<evidence type="ECO:0000313" key="2">
    <source>
        <dbReference type="Proteomes" id="UP001432322"/>
    </source>
</evidence>
<sequence>LVVGKIGPSPVVGRVGNALARPLRLRVTTKCHQTRMLVILMLDCSVPKNVVVFLTEEKVDVGPSQTSSPRAPIEMGDYIRSTVCLHGDRNAQSNRRVLNTLDLVSDNIGYDPSPLFVHRERYDVVVSAEWIIPPNGVRTIINNYPAPLPPIIVRVDQAGKRVVRVDSLNDQAGPDGRKMSLVRAFLALHLEKTSCE</sequence>